<accession>A0ABP1FV16</accession>
<proteinExistence type="inferred from homology"/>
<evidence type="ECO:0000256" key="3">
    <source>
        <dbReference type="ARBA" id="ARBA00038335"/>
    </source>
</evidence>
<protein>
    <submittedName>
        <fullName evidence="7">G5415 protein</fullName>
    </submittedName>
</protein>
<gene>
    <name evidence="7" type="primary">g5415</name>
    <name evidence="7" type="ORF">VP750_LOCUS4633</name>
</gene>
<dbReference type="SUPFAM" id="SSF50998">
    <property type="entry name" value="Quinoprotein alcohol dehydrogenase-like"/>
    <property type="match status" value="1"/>
</dbReference>
<keyword evidence="4" id="KW-0853">WD repeat</keyword>
<dbReference type="Pfam" id="PF00400">
    <property type="entry name" value="WD40"/>
    <property type="match status" value="1"/>
</dbReference>
<feature type="repeat" description="WD" evidence="4">
    <location>
        <begin position="205"/>
        <end position="247"/>
    </location>
</feature>
<organism evidence="7 8">
    <name type="scientific">Coccomyxa viridis</name>
    <dbReference type="NCBI Taxonomy" id="1274662"/>
    <lineage>
        <taxon>Eukaryota</taxon>
        <taxon>Viridiplantae</taxon>
        <taxon>Chlorophyta</taxon>
        <taxon>core chlorophytes</taxon>
        <taxon>Trebouxiophyceae</taxon>
        <taxon>Trebouxiophyceae incertae sedis</taxon>
        <taxon>Coccomyxaceae</taxon>
        <taxon>Coccomyxa</taxon>
    </lineage>
</organism>
<evidence type="ECO:0000259" key="6">
    <source>
        <dbReference type="Pfam" id="PF04003"/>
    </source>
</evidence>
<evidence type="ECO:0000313" key="8">
    <source>
        <dbReference type="Proteomes" id="UP001497392"/>
    </source>
</evidence>
<keyword evidence="8" id="KW-1185">Reference proteome</keyword>
<dbReference type="InterPro" id="IPR007148">
    <property type="entry name" value="SSU_processome_Utp12"/>
</dbReference>
<dbReference type="Gene3D" id="2.130.10.10">
    <property type="entry name" value="YVTN repeat-like/Quinoprotein amine dehydrogenase"/>
    <property type="match status" value="1"/>
</dbReference>
<reference evidence="7 8" key="1">
    <citation type="submission" date="2024-06" db="EMBL/GenBank/DDBJ databases">
        <authorList>
            <person name="Kraege A."/>
            <person name="Thomma B."/>
        </authorList>
    </citation>
    <scope>NUCLEOTIDE SEQUENCE [LARGE SCALE GENOMIC DNA]</scope>
</reference>
<dbReference type="PANTHER" id="PTHR44267">
    <property type="entry name" value="WD REPEAT-CONTAINING PROTEIN 43"/>
    <property type="match status" value="1"/>
</dbReference>
<sequence length="681" mass="70743">MQPVGVHNSLLLAYSPGLDYLAVGTRDGRVKAFDTATGGLAFYSSSQASLEPSDELAGLAPPAPVDQATCLTWVESPDKGKQNGAASNLSAAGLLVAVGFASGAVRATAAATARHAWSAQNCNEGGVASLAYAAGAGSSGLLYSVGADCMVCALDAATGAEVMRFKAGSHALACIGAAPDCQSVLVASSSLALWSVVKQKRLAKFMGHTLPVRAVAFSPDGRHALSASAGEPQIAVWHLEGPSSKKSQPSCGLLSLEDPAVQIASSPAPSSAPADTFQVAAVSSAGKAYVWRCGVKEDGHVESSLSACISTEASASESAGNQGEGGILAVAFESPDSLLLARGSAVKPVFERMKIPKGSSSKAAQIELPRITEGALIEATGRGGVASTSAQKAGGKQTAYIGAEPVSTEHLRTSVLDSDAARPNRKRRAEDAEAASAINAAEDSSKPMPTEGLTLGQRLEALQLRQQGAEMEVDEEEQGKQMKEALRADSVAVLLGQALQAQDRALLERCLAVKSERIINNSVARLRPHHAAALLEGAVERLRTRARRGTELTVWIRAVLTHHTAYLMAAPGVLPILATLSQTIEARTAYIKPLAALAGRLDLLTAHLPKQHESSAAPDPLALPEPQVVYVEEDEVEAEDPFAADQEDGGSQDTGEDSDEGDEELQDANHDDAMYDESDDE</sequence>
<dbReference type="InterPro" id="IPR001680">
    <property type="entry name" value="WD40_rpt"/>
</dbReference>
<dbReference type="InterPro" id="IPR015943">
    <property type="entry name" value="WD40/YVTN_repeat-like_dom_sf"/>
</dbReference>
<feature type="region of interest" description="Disordered" evidence="5">
    <location>
        <begin position="612"/>
        <end position="681"/>
    </location>
</feature>
<evidence type="ECO:0000256" key="4">
    <source>
        <dbReference type="PROSITE-ProRule" id="PRU00221"/>
    </source>
</evidence>
<feature type="region of interest" description="Disordered" evidence="5">
    <location>
        <begin position="417"/>
        <end position="449"/>
    </location>
</feature>
<dbReference type="Pfam" id="PF04003">
    <property type="entry name" value="Utp12"/>
    <property type="match status" value="1"/>
</dbReference>
<feature type="compositionally biased region" description="Acidic residues" evidence="5">
    <location>
        <begin position="631"/>
        <end position="666"/>
    </location>
</feature>
<dbReference type="InterPro" id="IPR011047">
    <property type="entry name" value="Quinoprotein_ADH-like_sf"/>
</dbReference>
<dbReference type="PANTHER" id="PTHR44267:SF1">
    <property type="entry name" value="WD REPEAT-CONTAINING PROTEIN 43"/>
    <property type="match status" value="1"/>
</dbReference>
<evidence type="ECO:0000256" key="5">
    <source>
        <dbReference type="SAM" id="MobiDB-lite"/>
    </source>
</evidence>
<evidence type="ECO:0000256" key="1">
    <source>
        <dbReference type="ARBA" id="ARBA00004604"/>
    </source>
</evidence>
<keyword evidence="2" id="KW-0539">Nucleus</keyword>
<comment type="subcellular location">
    <subcellularLocation>
        <location evidence="1">Nucleus</location>
        <location evidence="1">Nucleolus</location>
    </subcellularLocation>
</comment>
<evidence type="ECO:0000256" key="2">
    <source>
        <dbReference type="ARBA" id="ARBA00023242"/>
    </source>
</evidence>
<dbReference type="InterPro" id="IPR052414">
    <property type="entry name" value="U3_snoRNA-assoc_WDR"/>
</dbReference>
<dbReference type="PROSITE" id="PS50082">
    <property type="entry name" value="WD_REPEATS_2"/>
    <property type="match status" value="1"/>
</dbReference>
<comment type="similarity">
    <text evidence="3">Belongs to the UTP5 family.</text>
</comment>
<dbReference type="Proteomes" id="UP001497392">
    <property type="component" value="Unassembled WGS sequence"/>
</dbReference>
<comment type="caution">
    <text evidence="7">The sequence shown here is derived from an EMBL/GenBank/DDBJ whole genome shotgun (WGS) entry which is preliminary data.</text>
</comment>
<feature type="domain" description="Small-subunit processome Utp12" evidence="6">
    <location>
        <begin position="503"/>
        <end position="605"/>
    </location>
</feature>
<dbReference type="SMART" id="SM00320">
    <property type="entry name" value="WD40"/>
    <property type="match status" value="3"/>
</dbReference>
<name>A0ABP1FV16_9CHLO</name>
<evidence type="ECO:0000313" key="7">
    <source>
        <dbReference type="EMBL" id="CAL5222974.1"/>
    </source>
</evidence>
<dbReference type="EMBL" id="CAXHTA020000007">
    <property type="protein sequence ID" value="CAL5222974.1"/>
    <property type="molecule type" value="Genomic_DNA"/>
</dbReference>